<name>A0A7K0G6V9_9ACTN</name>
<dbReference type="GO" id="GO:0005975">
    <property type="term" value="P:carbohydrate metabolic process"/>
    <property type="evidence" value="ECO:0007669"/>
    <property type="project" value="InterPro"/>
</dbReference>
<sequence>MPLTTGRGRRGRAGTLLRRELEVYEYAAFLNGRLIFSEPEVVGDQPAHGSVFTLEGSAIVSAVKAAEDPEKPGIIVRLFCGMHEGDATARLVFAEPVHRACICDLRERETEELAVDGATVELPVLKHCKFITVYVE</sequence>
<evidence type="ECO:0000313" key="2">
    <source>
        <dbReference type="EMBL" id="MRX79431.1"/>
    </source>
</evidence>
<dbReference type="GO" id="GO:0003824">
    <property type="term" value="F:catalytic activity"/>
    <property type="evidence" value="ECO:0007669"/>
    <property type="project" value="InterPro"/>
</dbReference>
<dbReference type="Proteomes" id="UP000470010">
    <property type="component" value="Unassembled WGS sequence"/>
</dbReference>
<dbReference type="AlphaFoldDB" id="A0A7K0G6V9"/>
<reference evidence="3" key="1">
    <citation type="submission" date="2019-08" db="EMBL/GenBank/DDBJ databases">
        <title>Arthrobacter sp. nov., isolated from plateau pika and Tibetan wild ass.</title>
        <authorList>
            <person name="Ge Y."/>
        </authorList>
    </citation>
    <scope>NUCLEOTIDE SEQUENCE [LARGE SCALE GENOMIC DNA]</scope>
    <source>
        <strain evidence="3">HF-1365</strain>
    </source>
</reference>
<evidence type="ECO:0000313" key="3">
    <source>
        <dbReference type="Proteomes" id="UP000470010"/>
    </source>
</evidence>
<evidence type="ECO:0000259" key="1">
    <source>
        <dbReference type="Pfam" id="PF17677"/>
    </source>
</evidence>
<dbReference type="GO" id="GO:0030246">
    <property type="term" value="F:carbohydrate binding"/>
    <property type="evidence" value="ECO:0007669"/>
    <property type="project" value="InterPro"/>
</dbReference>
<dbReference type="EMBL" id="VTFZ01000001">
    <property type="protein sequence ID" value="MRX79431.1"/>
    <property type="molecule type" value="Genomic_DNA"/>
</dbReference>
<organism evidence="2 3">
    <name type="scientific">Enorma shizhengliae</name>
    <dbReference type="NCBI Taxonomy" id="2606615"/>
    <lineage>
        <taxon>Bacteria</taxon>
        <taxon>Bacillati</taxon>
        <taxon>Actinomycetota</taxon>
        <taxon>Coriobacteriia</taxon>
        <taxon>Coriobacteriales</taxon>
        <taxon>Coriobacteriaceae</taxon>
        <taxon>Enorma</taxon>
    </lineage>
</organism>
<proteinExistence type="predicted"/>
<gene>
    <name evidence="2" type="ORF">GJE22_02220</name>
</gene>
<feature type="domain" description="Glycosyl hydrolases family 38 C-terminal" evidence="1">
    <location>
        <begin position="59"/>
        <end position="122"/>
    </location>
</feature>
<dbReference type="InterPro" id="IPR011013">
    <property type="entry name" value="Gal_mutarotase_sf_dom"/>
</dbReference>
<dbReference type="RefSeq" id="WP_144687145.1">
    <property type="nucleotide sequence ID" value="NZ_VLLQ01000001.1"/>
</dbReference>
<keyword evidence="3" id="KW-1185">Reference proteome</keyword>
<dbReference type="InterPro" id="IPR041147">
    <property type="entry name" value="GH38_C"/>
</dbReference>
<dbReference type="Pfam" id="PF17677">
    <property type="entry name" value="Glyco_hydro38C2"/>
    <property type="match status" value="1"/>
</dbReference>
<comment type="caution">
    <text evidence="2">The sequence shown here is derived from an EMBL/GenBank/DDBJ whole genome shotgun (WGS) entry which is preliminary data.</text>
</comment>
<protein>
    <recommendedName>
        <fullName evidence="1">Glycosyl hydrolases family 38 C-terminal domain-containing protein</fullName>
    </recommendedName>
</protein>
<dbReference type="SUPFAM" id="SSF74650">
    <property type="entry name" value="Galactose mutarotase-like"/>
    <property type="match status" value="1"/>
</dbReference>
<accession>A0A7K0G6V9</accession>